<keyword evidence="2" id="KW-1185">Reference proteome</keyword>
<comment type="caution">
    <text evidence="1">The sequence shown here is derived from an EMBL/GenBank/DDBJ whole genome shotgun (WGS) entry which is preliminary data.</text>
</comment>
<evidence type="ECO:0000313" key="1">
    <source>
        <dbReference type="EMBL" id="KAK0749084.1"/>
    </source>
</evidence>
<name>A0AA40K7R3_9PEZI</name>
<sequence>MSTSTTSPPSNLDSKTIAYLLSPHHDPSIRFQAHRDLLRSPPSTYLPIRALILTTGHGARLFAHQDPTTGLWAAGSFVPADFLSDEWTAVGQPWTATSFVLTELRLLGLDPASPEARRTLELVGRNCKWDEGGQDYWDGETEECINGRTVADGAYFGVTDKVEGILKRLVGEQMDDGGWNCERERGSKRGAFASTLNVLEGLIEFQRGVGEKGGSVGEEVVKARKCGEEYLLRRALVKRESTGKVVDQRFLQLMWPWRWRYDVLRVLEYFRTVGEVAGERPDGRLREAVEHESTMYYFTSSPHDTPPDTGPVETNRYYLIFVIFSLVLISLIQPSGRTLDSSIVDLVWLRASPLARLVDMGCFLSRIFT</sequence>
<dbReference type="Proteomes" id="UP001172155">
    <property type="component" value="Unassembled WGS sequence"/>
</dbReference>
<dbReference type="EMBL" id="JAUKUD010000003">
    <property type="protein sequence ID" value="KAK0749084.1"/>
    <property type="molecule type" value="Genomic_DNA"/>
</dbReference>
<dbReference type="SUPFAM" id="SSF48239">
    <property type="entry name" value="Terpenoid cyclases/Protein prenyltransferases"/>
    <property type="match status" value="1"/>
</dbReference>
<accession>A0AA40K7R3</accession>
<evidence type="ECO:0000313" key="2">
    <source>
        <dbReference type="Proteomes" id="UP001172155"/>
    </source>
</evidence>
<protein>
    <submittedName>
        <fullName evidence="1">Uncharacterized protein</fullName>
    </submittedName>
</protein>
<dbReference type="AlphaFoldDB" id="A0AA40K7R3"/>
<organism evidence="1 2">
    <name type="scientific">Schizothecium vesticola</name>
    <dbReference type="NCBI Taxonomy" id="314040"/>
    <lineage>
        <taxon>Eukaryota</taxon>
        <taxon>Fungi</taxon>
        <taxon>Dikarya</taxon>
        <taxon>Ascomycota</taxon>
        <taxon>Pezizomycotina</taxon>
        <taxon>Sordariomycetes</taxon>
        <taxon>Sordariomycetidae</taxon>
        <taxon>Sordariales</taxon>
        <taxon>Schizotheciaceae</taxon>
        <taxon>Schizothecium</taxon>
    </lineage>
</organism>
<proteinExistence type="predicted"/>
<dbReference type="InterPro" id="IPR008930">
    <property type="entry name" value="Terpenoid_cyclase/PrenylTrfase"/>
</dbReference>
<reference evidence="1" key="1">
    <citation type="submission" date="2023-06" db="EMBL/GenBank/DDBJ databases">
        <title>Genome-scale phylogeny and comparative genomics of the fungal order Sordariales.</title>
        <authorList>
            <consortium name="Lawrence Berkeley National Laboratory"/>
            <person name="Hensen N."/>
            <person name="Bonometti L."/>
            <person name="Westerberg I."/>
            <person name="Brannstrom I.O."/>
            <person name="Guillou S."/>
            <person name="Cros-Aarteil S."/>
            <person name="Calhoun S."/>
            <person name="Haridas S."/>
            <person name="Kuo A."/>
            <person name="Mondo S."/>
            <person name="Pangilinan J."/>
            <person name="Riley R."/>
            <person name="LaButti K."/>
            <person name="Andreopoulos B."/>
            <person name="Lipzen A."/>
            <person name="Chen C."/>
            <person name="Yanf M."/>
            <person name="Daum C."/>
            <person name="Ng V."/>
            <person name="Clum A."/>
            <person name="Steindorff A."/>
            <person name="Ohm R."/>
            <person name="Martin F."/>
            <person name="Silar P."/>
            <person name="Natvig D."/>
            <person name="Lalanne C."/>
            <person name="Gautier V."/>
            <person name="Ament-velasquez S.L."/>
            <person name="Kruys A."/>
            <person name="Hutchinson M.I."/>
            <person name="Powell A.J."/>
            <person name="Barry K."/>
            <person name="Miller A.N."/>
            <person name="Grigoriev I.V."/>
            <person name="Debuchy R."/>
            <person name="Gladieux P."/>
            <person name="Thoren M.H."/>
            <person name="Johannesson H."/>
        </authorList>
    </citation>
    <scope>NUCLEOTIDE SEQUENCE</scope>
    <source>
        <strain evidence="1">SMH3187-1</strain>
    </source>
</reference>
<gene>
    <name evidence="1" type="ORF">B0T18DRAFT_445020</name>
</gene>